<dbReference type="InterPro" id="IPR010985">
    <property type="entry name" value="Ribbon_hlx_hlx"/>
</dbReference>
<gene>
    <name evidence="1" type="ORF">GKC49_00375</name>
</gene>
<comment type="caution">
    <text evidence="1">The sequence shown here is derived from an EMBL/GenBank/DDBJ whole genome shotgun (WGS) entry which is preliminary data.</text>
</comment>
<accession>A0A7X2STS0</accession>
<evidence type="ECO:0000313" key="2">
    <source>
        <dbReference type="Proteomes" id="UP000461948"/>
    </source>
</evidence>
<reference evidence="1 2" key="1">
    <citation type="submission" date="2019-11" db="EMBL/GenBank/DDBJ databases">
        <title>Draft Genome Sequence of Plant Growth-Promoting Rhizosphere-Associated Bacteria.</title>
        <authorList>
            <person name="Vasilyev I.Y."/>
            <person name="Radchenko V."/>
            <person name="Ilnitskaya E.V."/>
        </authorList>
    </citation>
    <scope>NUCLEOTIDE SEQUENCE [LARGE SCALE GENOMIC DNA]</scope>
    <source>
        <strain evidence="1 2">VRA_MhP_f</strain>
    </source>
</reference>
<dbReference type="EMBL" id="WKLC01000004">
    <property type="protein sequence ID" value="MSE13668.1"/>
    <property type="molecule type" value="Genomic_DNA"/>
</dbReference>
<dbReference type="SUPFAM" id="SSF47598">
    <property type="entry name" value="Ribbon-helix-helix"/>
    <property type="match status" value="1"/>
</dbReference>
<name>A0A7X2STS0_ENTAG</name>
<organism evidence="1 2">
    <name type="scientific">Enterobacter agglomerans</name>
    <name type="common">Erwinia herbicola</name>
    <name type="synonym">Pantoea agglomerans</name>
    <dbReference type="NCBI Taxonomy" id="549"/>
    <lineage>
        <taxon>Bacteria</taxon>
        <taxon>Pseudomonadati</taxon>
        <taxon>Pseudomonadota</taxon>
        <taxon>Gammaproteobacteria</taxon>
        <taxon>Enterobacterales</taxon>
        <taxon>Erwiniaceae</taxon>
        <taxon>Pantoea</taxon>
        <taxon>Pantoea agglomerans group</taxon>
    </lineage>
</organism>
<protein>
    <submittedName>
        <fullName evidence="1">Uncharacterized protein</fullName>
    </submittedName>
</protein>
<dbReference type="AlphaFoldDB" id="A0A7X2STS0"/>
<proteinExistence type="predicted"/>
<dbReference type="Proteomes" id="UP000461948">
    <property type="component" value="Unassembled WGS sequence"/>
</dbReference>
<dbReference type="GO" id="GO:0006355">
    <property type="term" value="P:regulation of DNA-templated transcription"/>
    <property type="evidence" value="ECO:0007669"/>
    <property type="project" value="InterPro"/>
</dbReference>
<sequence length="361" mass="39290">MLSQLTLRFPKKLIESLKSRASVEDTSVNALTERLLDGALKSTSPDDAFFALQADPAGTREALYRKVVRGETFGRQTVKPAELRWLFAQAHAACQTGSAFMSWPVMEALLGITFDALVYAAENGIPVDTYYINRAFDLTGEDYRAETDAFMEALPHGVDTTWAEFLLRPLYSGALNLKAFPDEAIARICTPARLKAVFPLVIRAQQPDPESMKAWAAVTGLVTDDVCLTADVADVILRAEVRGNRQPQLPGQAWRAPQFSLFVTAGRVSLAQGWDVFSALVRYMQARAGSGATYDWNARDSLVSLYIPRGEGEKVILGLDGTHIAMTTEEYLALEAGLLAAVAAPDVGPVLAGLRALYGDL</sequence>
<evidence type="ECO:0000313" key="1">
    <source>
        <dbReference type="EMBL" id="MSE13668.1"/>
    </source>
</evidence>